<feature type="transmembrane region" description="Helical" evidence="7">
    <location>
        <begin position="81"/>
        <end position="104"/>
    </location>
</feature>
<dbReference type="RefSeq" id="WP_259550216.1">
    <property type="nucleotide sequence ID" value="NZ_BAABHW010000002.1"/>
</dbReference>
<evidence type="ECO:0000256" key="1">
    <source>
        <dbReference type="ARBA" id="ARBA00004651"/>
    </source>
</evidence>
<protein>
    <recommendedName>
        <fullName evidence="10">Oxidoreductase</fullName>
    </recommendedName>
</protein>
<comment type="similarity">
    <text evidence="2">Belongs to the DoxX family.</text>
</comment>
<sequence length="190" mass="20321">MHALIQLHTRLFSALEEAVAPWLIPTAARVIFAGTLLVYYWNSGLTKLSGGPFSLELGAYIQILPRQFEAAGYDPSGLGPLATPIVLLGTWAEFLLPALIVLGLFTRLSALGMIGFVAVQTWVDIMGHGVGGADLGAWFDNDASSLIADQRAYWVFLLAVIVLRGAGPVSVDTMLGRQISASRTPASQPR</sequence>
<name>A0ABP9L9Y4_9RHOB</name>
<reference evidence="9" key="1">
    <citation type="journal article" date="2019" name="Int. J. Syst. Evol. Microbiol.">
        <title>The Global Catalogue of Microorganisms (GCM) 10K type strain sequencing project: providing services to taxonomists for standard genome sequencing and annotation.</title>
        <authorList>
            <consortium name="The Broad Institute Genomics Platform"/>
            <consortium name="The Broad Institute Genome Sequencing Center for Infectious Disease"/>
            <person name="Wu L."/>
            <person name="Ma J."/>
        </authorList>
    </citation>
    <scope>NUCLEOTIDE SEQUENCE [LARGE SCALE GENOMIC DNA]</scope>
    <source>
        <strain evidence="9">JCM 18015</strain>
    </source>
</reference>
<dbReference type="Proteomes" id="UP001499910">
    <property type="component" value="Unassembled WGS sequence"/>
</dbReference>
<evidence type="ECO:0000313" key="9">
    <source>
        <dbReference type="Proteomes" id="UP001499910"/>
    </source>
</evidence>
<accession>A0ABP9L9Y4</accession>
<evidence type="ECO:0000256" key="3">
    <source>
        <dbReference type="ARBA" id="ARBA00022475"/>
    </source>
</evidence>
<keyword evidence="5 7" id="KW-1133">Transmembrane helix</keyword>
<gene>
    <name evidence="8" type="ORF">GCM10023209_16540</name>
</gene>
<keyword evidence="3" id="KW-1003">Cell membrane</keyword>
<comment type="subcellular location">
    <subcellularLocation>
        <location evidence="1">Cell membrane</location>
        <topology evidence="1">Multi-pass membrane protein</topology>
    </subcellularLocation>
</comment>
<proteinExistence type="inferred from homology"/>
<evidence type="ECO:0000256" key="7">
    <source>
        <dbReference type="SAM" id="Phobius"/>
    </source>
</evidence>
<comment type="caution">
    <text evidence="8">The sequence shown here is derived from an EMBL/GenBank/DDBJ whole genome shotgun (WGS) entry which is preliminary data.</text>
</comment>
<feature type="transmembrane region" description="Helical" evidence="7">
    <location>
        <begin position="151"/>
        <end position="171"/>
    </location>
</feature>
<keyword evidence="4 7" id="KW-0812">Transmembrane</keyword>
<dbReference type="EMBL" id="BAABHW010000002">
    <property type="protein sequence ID" value="GAA5072075.1"/>
    <property type="molecule type" value="Genomic_DNA"/>
</dbReference>
<organism evidence="8 9">
    <name type="scientific">[Roseibacterium] beibuensis</name>
    <dbReference type="NCBI Taxonomy" id="1193142"/>
    <lineage>
        <taxon>Bacteria</taxon>
        <taxon>Pseudomonadati</taxon>
        <taxon>Pseudomonadota</taxon>
        <taxon>Alphaproteobacteria</taxon>
        <taxon>Rhodobacterales</taxon>
        <taxon>Roseobacteraceae</taxon>
        <taxon>Roseicyclus</taxon>
    </lineage>
</organism>
<dbReference type="PANTHER" id="PTHR33452:SF1">
    <property type="entry name" value="INNER MEMBRANE PROTEIN YPHA-RELATED"/>
    <property type="match status" value="1"/>
</dbReference>
<evidence type="ECO:0000256" key="5">
    <source>
        <dbReference type="ARBA" id="ARBA00022989"/>
    </source>
</evidence>
<evidence type="ECO:0000256" key="4">
    <source>
        <dbReference type="ARBA" id="ARBA00022692"/>
    </source>
</evidence>
<keyword evidence="9" id="KW-1185">Reference proteome</keyword>
<dbReference type="InterPro" id="IPR051907">
    <property type="entry name" value="DoxX-like_oxidoreductase"/>
</dbReference>
<feature type="transmembrane region" description="Helical" evidence="7">
    <location>
        <begin position="20"/>
        <end position="41"/>
    </location>
</feature>
<evidence type="ECO:0008006" key="10">
    <source>
        <dbReference type="Google" id="ProtNLM"/>
    </source>
</evidence>
<evidence type="ECO:0000256" key="2">
    <source>
        <dbReference type="ARBA" id="ARBA00006679"/>
    </source>
</evidence>
<evidence type="ECO:0000256" key="6">
    <source>
        <dbReference type="ARBA" id="ARBA00023136"/>
    </source>
</evidence>
<evidence type="ECO:0000313" key="8">
    <source>
        <dbReference type="EMBL" id="GAA5072075.1"/>
    </source>
</evidence>
<keyword evidence="6 7" id="KW-0472">Membrane</keyword>
<feature type="transmembrane region" description="Helical" evidence="7">
    <location>
        <begin position="111"/>
        <end position="131"/>
    </location>
</feature>
<dbReference type="PANTHER" id="PTHR33452">
    <property type="entry name" value="OXIDOREDUCTASE CATD-RELATED"/>
    <property type="match status" value="1"/>
</dbReference>
<dbReference type="Pfam" id="PF07681">
    <property type="entry name" value="DoxX"/>
    <property type="match status" value="1"/>
</dbReference>
<dbReference type="InterPro" id="IPR032808">
    <property type="entry name" value="DoxX"/>
</dbReference>